<dbReference type="Proteomes" id="UP000664534">
    <property type="component" value="Unassembled WGS sequence"/>
</dbReference>
<dbReference type="PRINTS" id="PR00081">
    <property type="entry name" value="GDHRDH"/>
</dbReference>
<dbReference type="PANTHER" id="PTHR43899:SF13">
    <property type="entry name" value="RH59310P"/>
    <property type="match status" value="1"/>
</dbReference>
<dbReference type="PIRSF" id="PIRSF000126">
    <property type="entry name" value="11-beta-HSD1"/>
    <property type="match status" value="1"/>
</dbReference>
<comment type="caution">
    <text evidence="3">The sequence shown here is derived from an EMBL/GenBank/DDBJ whole genome shotgun (WGS) entry which is preliminary data.</text>
</comment>
<dbReference type="PANTHER" id="PTHR43899">
    <property type="entry name" value="RH59310P"/>
    <property type="match status" value="1"/>
</dbReference>
<sequence>MNASLLFSGLGVATASYITLRFLRFIRLYTRPSSVKRYIYGENPWALVTGASDGIGLAIAQELATNGFNVILHGRNPEKLETTKTRLEGEHKNVQFKSVVLNASSATSQQIEQAVASLDGLNLTVLVNNVGGAAKVQPLEKNTADELDSVMNVNARFPAQLTKALLPKLARPQGPTLIMNIGSMADLGVPYATVYGASKAFNMSMSSCLAVEVKAEGRNIEVVGISVGRVTDVGHNKEDSSFFTPTARTMARACVDRVGCGRYIVVGYIGHAIQKFVVDLSPWIVFEMLVVPTMKDRKENEERKQV</sequence>
<reference evidence="3" key="1">
    <citation type="submission" date="2021-03" db="EMBL/GenBank/DDBJ databases">
        <authorList>
            <person name="Tagirdzhanova G."/>
        </authorList>
    </citation>
    <scope>NUCLEOTIDE SEQUENCE</scope>
</reference>
<dbReference type="InterPro" id="IPR002347">
    <property type="entry name" value="SDR_fam"/>
</dbReference>
<dbReference type="InterPro" id="IPR036291">
    <property type="entry name" value="NAD(P)-bd_dom_sf"/>
</dbReference>
<dbReference type="InterPro" id="IPR051019">
    <property type="entry name" value="VLCFA-Steroid_DH"/>
</dbReference>
<comment type="similarity">
    <text evidence="1">Belongs to the short-chain dehydrogenases/reductases (SDR) family.</text>
</comment>
<proteinExistence type="inferred from homology"/>
<dbReference type="GO" id="GO:0005783">
    <property type="term" value="C:endoplasmic reticulum"/>
    <property type="evidence" value="ECO:0007669"/>
    <property type="project" value="TreeGrafter"/>
</dbReference>
<dbReference type="AlphaFoldDB" id="A0A8H3J877"/>
<keyword evidence="4" id="KW-1185">Reference proteome</keyword>
<accession>A0A8H3J877</accession>
<keyword evidence="2" id="KW-0560">Oxidoreductase</keyword>
<dbReference type="OrthoDB" id="47007at2759"/>
<protein>
    <submittedName>
        <fullName evidence="3">Uncharacterized protein</fullName>
    </submittedName>
</protein>
<dbReference type="Pfam" id="PF00106">
    <property type="entry name" value="adh_short"/>
    <property type="match status" value="1"/>
</dbReference>
<dbReference type="SUPFAM" id="SSF51735">
    <property type="entry name" value="NAD(P)-binding Rossmann-fold domains"/>
    <property type="match status" value="1"/>
</dbReference>
<evidence type="ECO:0000256" key="1">
    <source>
        <dbReference type="ARBA" id="ARBA00006484"/>
    </source>
</evidence>
<evidence type="ECO:0000313" key="4">
    <source>
        <dbReference type="Proteomes" id="UP000664534"/>
    </source>
</evidence>
<dbReference type="GO" id="GO:0016491">
    <property type="term" value="F:oxidoreductase activity"/>
    <property type="evidence" value="ECO:0007669"/>
    <property type="project" value="UniProtKB-KW"/>
</dbReference>
<evidence type="ECO:0000256" key="2">
    <source>
        <dbReference type="ARBA" id="ARBA00023002"/>
    </source>
</evidence>
<organism evidence="3 4">
    <name type="scientific">Imshaugia aleurites</name>
    <dbReference type="NCBI Taxonomy" id="172621"/>
    <lineage>
        <taxon>Eukaryota</taxon>
        <taxon>Fungi</taxon>
        <taxon>Dikarya</taxon>
        <taxon>Ascomycota</taxon>
        <taxon>Pezizomycotina</taxon>
        <taxon>Lecanoromycetes</taxon>
        <taxon>OSLEUM clade</taxon>
        <taxon>Lecanoromycetidae</taxon>
        <taxon>Lecanorales</taxon>
        <taxon>Lecanorineae</taxon>
        <taxon>Parmeliaceae</taxon>
        <taxon>Imshaugia</taxon>
    </lineage>
</organism>
<evidence type="ECO:0000313" key="3">
    <source>
        <dbReference type="EMBL" id="CAF9942651.1"/>
    </source>
</evidence>
<dbReference type="EMBL" id="CAJPDT010000207">
    <property type="protein sequence ID" value="CAF9942651.1"/>
    <property type="molecule type" value="Genomic_DNA"/>
</dbReference>
<name>A0A8H3J877_9LECA</name>
<gene>
    <name evidence="3" type="ORF">IMSHALPRED_004344</name>
</gene>
<dbReference type="Gene3D" id="3.40.50.720">
    <property type="entry name" value="NAD(P)-binding Rossmann-like Domain"/>
    <property type="match status" value="1"/>
</dbReference>